<dbReference type="InterPro" id="IPR045851">
    <property type="entry name" value="AMP-bd_C_sf"/>
</dbReference>
<protein>
    <recommendedName>
        <fullName evidence="1">AMP-dependent ligase C-terminal domain-containing protein</fullName>
    </recommendedName>
</protein>
<evidence type="ECO:0000259" key="1">
    <source>
        <dbReference type="Pfam" id="PF14535"/>
    </source>
</evidence>
<dbReference type="EMBL" id="JAGTPW010000078">
    <property type="protein sequence ID" value="MBR8646207.1"/>
    <property type="molecule type" value="Genomic_DNA"/>
</dbReference>
<reference evidence="2" key="1">
    <citation type="submission" date="2021-04" db="EMBL/GenBank/DDBJ databases">
        <title>Whole genome sequencing of Enterococci isolates from hospitalized patients.</title>
        <authorList>
            <person name="Ogoti B.M."/>
            <person name="Onyambu F.G."/>
        </authorList>
    </citation>
    <scope>NUCLEOTIDE SEQUENCE</scope>
    <source>
        <strain evidence="2">242</strain>
    </source>
</reference>
<accession>A0A941FT61</accession>
<gene>
    <name evidence="2" type="ORF">KEH51_27535</name>
</gene>
<evidence type="ECO:0000313" key="2">
    <source>
        <dbReference type="EMBL" id="MBR8646207.1"/>
    </source>
</evidence>
<proteinExistence type="predicted"/>
<dbReference type="AlphaFoldDB" id="A0A941FT61"/>
<dbReference type="Gene3D" id="3.30.300.30">
    <property type="match status" value="1"/>
</dbReference>
<dbReference type="Pfam" id="PF14535">
    <property type="entry name" value="AMP-binding_C_2"/>
    <property type="match status" value="1"/>
</dbReference>
<feature type="domain" description="AMP-dependent ligase C-terminal" evidence="1">
    <location>
        <begin position="7"/>
        <end position="54"/>
    </location>
</feature>
<name>A0A941FT61_9BACI</name>
<comment type="caution">
    <text evidence="2">The sequence shown here is derived from an EMBL/GenBank/DDBJ whole genome shotgun (WGS) entry which is preliminary data.</text>
</comment>
<sequence>MNQVKIQIEGREEVISILAELLRKRVGLRIEVEQVKDNSLSRFTMKARRVIDNRTSKVTV</sequence>
<evidence type="ECO:0000313" key="3">
    <source>
        <dbReference type="Proteomes" id="UP000680045"/>
    </source>
</evidence>
<dbReference type="Proteomes" id="UP000680045">
    <property type="component" value="Unassembled WGS sequence"/>
</dbReference>
<dbReference type="InterPro" id="IPR028154">
    <property type="entry name" value="AMP-dep_Lig_C"/>
</dbReference>
<organism evidence="2 3">
    <name type="scientific">Peribacillus frigoritolerans</name>
    <dbReference type="NCBI Taxonomy" id="450367"/>
    <lineage>
        <taxon>Bacteria</taxon>
        <taxon>Bacillati</taxon>
        <taxon>Bacillota</taxon>
        <taxon>Bacilli</taxon>
        <taxon>Bacillales</taxon>
        <taxon>Bacillaceae</taxon>
        <taxon>Peribacillus</taxon>
    </lineage>
</organism>